<dbReference type="STRING" id="1208324.P73_2013"/>
<sequence length="325" mass="34445">MRKLIQNGLVLSAALFAAAGSGASAQDAFPNGPVRIIVNSAAGASTDLSARQYADLMSETLGQPVVVENRVGGGGLIGIQYVMDQPADGQTLLVSAGTINIQQALRPSVGYSMGEDLIPVGLLMRSPIVLVTGSNTPYESMEDIVSHAEENPGELSFGTAGLGTTTHIGPEMFMVERGLEVEMVPYQGSSAGFPDTIEGRVDGQFSTVTSVTPHVEAGAMRMLAITSEERDPSLPDIPTFAEFGVPDYSYYIWYGMFAPADTPDKVIKALSDAMLEAQNDEGFKEWVGTNGAELVPMNADEFAEFVANDLAMMNAFVEKTGLTLE</sequence>
<evidence type="ECO:0000256" key="1">
    <source>
        <dbReference type="ARBA" id="ARBA00006987"/>
    </source>
</evidence>
<keyword evidence="2" id="KW-0732">Signal</keyword>
<protein>
    <recommendedName>
        <fullName evidence="5">Tripartite tricarboxylate transporter substrate binding protein</fullName>
    </recommendedName>
</protein>
<dbReference type="PIRSF" id="PIRSF017082">
    <property type="entry name" value="YflP"/>
    <property type="match status" value="1"/>
</dbReference>
<dbReference type="Proteomes" id="UP000031521">
    <property type="component" value="Chromosome"/>
</dbReference>
<dbReference type="InterPro" id="IPR005064">
    <property type="entry name" value="BUG"/>
</dbReference>
<comment type="similarity">
    <text evidence="1">Belongs to the UPF0065 (bug) family.</text>
</comment>
<dbReference type="EMBL" id="CP004393">
    <property type="protein sequence ID" value="AJE46728.1"/>
    <property type="molecule type" value="Genomic_DNA"/>
</dbReference>
<dbReference type="OrthoDB" id="9780943at2"/>
<reference evidence="3 4" key="1">
    <citation type="journal article" date="2014" name="Int. J. Syst. Evol. Microbiol.">
        <title>Celeribacter indicus sp. nov., a polycyclic aromatic hydrocarbon-degrading bacterium from deep-sea sediment and reclassification of Huaishuia halophila as Celeribacter halophilus comb. nov.</title>
        <authorList>
            <person name="Lai Q."/>
            <person name="Cao J."/>
            <person name="Yuan J."/>
            <person name="Li F."/>
            <person name="Shao Z."/>
        </authorList>
    </citation>
    <scope>NUCLEOTIDE SEQUENCE [LARGE SCALE GENOMIC DNA]</scope>
    <source>
        <strain evidence="3">P73</strain>
    </source>
</reference>
<evidence type="ECO:0000313" key="3">
    <source>
        <dbReference type="EMBL" id="AJE46728.1"/>
    </source>
</evidence>
<keyword evidence="4" id="KW-1185">Reference proteome</keyword>
<gene>
    <name evidence="3" type="ORF">P73_2013</name>
</gene>
<dbReference type="Gene3D" id="3.40.190.150">
    <property type="entry name" value="Bordetella uptake gene, domain 1"/>
    <property type="match status" value="1"/>
</dbReference>
<dbReference type="RefSeq" id="WP_043871571.1">
    <property type="nucleotide sequence ID" value="NZ_CP004393.1"/>
</dbReference>
<dbReference type="CDD" id="cd07012">
    <property type="entry name" value="PBP2_Bug_TTT"/>
    <property type="match status" value="1"/>
</dbReference>
<dbReference type="Pfam" id="PF03401">
    <property type="entry name" value="TctC"/>
    <property type="match status" value="1"/>
</dbReference>
<evidence type="ECO:0000313" key="4">
    <source>
        <dbReference type="Proteomes" id="UP000031521"/>
    </source>
</evidence>
<accession>A0A0B5DTH3</accession>
<dbReference type="PANTHER" id="PTHR42928">
    <property type="entry name" value="TRICARBOXYLATE-BINDING PROTEIN"/>
    <property type="match status" value="1"/>
</dbReference>
<dbReference type="SUPFAM" id="SSF53850">
    <property type="entry name" value="Periplasmic binding protein-like II"/>
    <property type="match status" value="1"/>
</dbReference>
<evidence type="ECO:0000256" key="2">
    <source>
        <dbReference type="SAM" id="SignalP"/>
    </source>
</evidence>
<dbReference type="PANTHER" id="PTHR42928:SF5">
    <property type="entry name" value="BLR1237 PROTEIN"/>
    <property type="match status" value="1"/>
</dbReference>
<organism evidence="3 4">
    <name type="scientific">Celeribacter indicus</name>
    <dbReference type="NCBI Taxonomy" id="1208324"/>
    <lineage>
        <taxon>Bacteria</taxon>
        <taxon>Pseudomonadati</taxon>
        <taxon>Pseudomonadota</taxon>
        <taxon>Alphaproteobacteria</taxon>
        <taxon>Rhodobacterales</taxon>
        <taxon>Roseobacteraceae</taxon>
        <taxon>Celeribacter</taxon>
    </lineage>
</organism>
<feature type="signal peptide" evidence="2">
    <location>
        <begin position="1"/>
        <end position="25"/>
    </location>
</feature>
<dbReference type="InterPro" id="IPR042100">
    <property type="entry name" value="Bug_dom1"/>
</dbReference>
<proteinExistence type="inferred from homology"/>
<evidence type="ECO:0008006" key="5">
    <source>
        <dbReference type="Google" id="ProtNLM"/>
    </source>
</evidence>
<dbReference type="Gene3D" id="3.40.190.10">
    <property type="entry name" value="Periplasmic binding protein-like II"/>
    <property type="match status" value="1"/>
</dbReference>
<dbReference type="AlphaFoldDB" id="A0A0B5DTH3"/>
<dbReference type="HOGENOM" id="CLU_045683_0_1_5"/>
<feature type="chain" id="PRO_5002114010" description="Tripartite tricarboxylate transporter substrate binding protein" evidence="2">
    <location>
        <begin position="26"/>
        <end position="325"/>
    </location>
</feature>
<name>A0A0B5DTH3_9RHOB</name>
<dbReference type="KEGG" id="cid:P73_2013"/>